<evidence type="ECO:0008006" key="4">
    <source>
        <dbReference type="Google" id="ProtNLM"/>
    </source>
</evidence>
<keyword evidence="1" id="KW-0732">Signal</keyword>
<gene>
    <name evidence="2" type="ORF">GT664_18325</name>
</gene>
<organism evidence="2 3">
    <name type="scientific">Clostridium innocuum</name>
    <dbReference type="NCBI Taxonomy" id="1522"/>
    <lineage>
        <taxon>Bacteria</taxon>
        <taxon>Bacillati</taxon>
        <taxon>Bacillota</taxon>
        <taxon>Clostridia</taxon>
        <taxon>Eubacteriales</taxon>
        <taxon>Clostridiaceae</taxon>
        <taxon>Clostridium</taxon>
    </lineage>
</organism>
<feature type="chain" id="PRO_5044258854" description="DUF5626 domain-containing protein" evidence="1">
    <location>
        <begin position="28"/>
        <end position="173"/>
    </location>
</feature>
<feature type="signal peptide" evidence="1">
    <location>
        <begin position="1"/>
        <end position="27"/>
    </location>
</feature>
<comment type="caution">
    <text evidence="2">The sequence shown here is derived from an EMBL/GenBank/DDBJ whole genome shotgun (WGS) entry which is preliminary data.</text>
</comment>
<name>A0AB36BAZ9_CLOIN</name>
<evidence type="ECO:0000256" key="1">
    <source>
        <dbReference type="SAM" id="SignalP"/>
    </source>
</evidence>
<evidence type="ECO:0000313" key="3">
    <source>
        <dbReference type="Proteomes" id="UP000604383"/>
    </source>
</evidence>
<dbReference type="Proteomes" id="UP000604383">
    <property type="component" value="Unassembled WGS sequence"/>
</dbReference>
<dbReference type="EMBL" id="WWTN01000040">
    <property type="protein sequence ID" value="MZH57655.1"/>
    <property type="molecule type" value="Genomic_DNA"/>
</dbReference>
<evidence type="ECO:0000313" key="2">
    <source>
        <dbReference type="EMBL" id="MZH57655.1"/>
    </source>
</evidence>
<dbReference type="AlphaFoldDB" id="A0AB36BAZ9"/>
<sequence length="173" mass="19062">MKKIFRIFTLACFLVLLNLAFVPATHAFTDDVRDNEKIITVFANLDNQIEVNSVVQNAFDSYNADIVRVLDIRNQYNLLAADEGWVTNSVQYYYGDMIHGSKGTIKCYVVQTSKPSVSSCSGSVYVAGNGVKFVSKSISNNNSLSARLNWTIRLEASSGSIPTTKSHSVGLYS</sequence>
<protein>
    <recommendedName>
        <fullName evidence="4">DUF5626 domain-containing protein</fullName>
    </recommendedName>
</protein>
<proteinExistence type="predicted"/>
<dbReference type="RefSeq" id="WP_161129434.1">
    <property type="nucleotide sequence ID" value="NZ_WWTM01000044.1"/>
</dbReference>
<reference evidence="2" key="1">
    <citation type="journal article" date="2019" name="Nat. Med.">
        <title>A library of human gut bacterial isolates paired with longitudinal multiomics data enables mechanistic microbiome research.</title>
        <authorList>
            <person name="Poyet M."/>
            <person name="Groussin M."/>
            <person name="Gibbons S.M."/>
            <person name="Avila-Pacheco J."/>
            <person name="Jiang X."/>
            <person name="Kearney S.M."/>
            <person name="Perrotta A.R."/>
            <person name="Berdy B."/>
            <person name="Zhao S."/>
            <person name="Lieberman T.D."/>
            <person name="Swanson P.K."/>
            <person name="Smith M."/>
            <person name="Roesemann S."/>
            <person name="Alexander J.E."/>
            <person name="Rich S.A."/>
            <person name="Livny J."/>
            <person name="Vlamakis H."/>
            <person name="Clish C."/>
            <person name="Bullock K."/>
            <person name="Deik A."/>
            <person name="Scott J."/>
            <person name="Pierce K.A."/>
            <person name="Xavier R.J."/>
            <person name="Alm E.J."/>
        </authorList>
    </citation>
    <scope>NUCLEOTIDE SEQUENCE</scope>
    <source>
        <strain evidence="2">BIOML-A12</strain>
    </source>
</reference>
<accession>A0AB36BAZ9</accession>